<gene>
    <name evidence="8" type="ORF">V6X73_03300</name>
</gene>
<evidence type="ECO:0000256" key="6">
    <source>
        <dbReference type="ARBA" id="ARBA00039592"/>
    </source>
</evidence>
<dbReference type="PANTHER" id="PTHR43537:SF34">
    <property type="entry name" value="PYRUVATE DEHYDROGENASE COMPLEX REPRESSOR"/>
    <property type="match status" value="1"/>
</dbReference>
<dbReference type="InterPro" id="IPR008920">
    <property type="entry name" value="TF_FadR/GntR_C"/>
</dbReference>
<keyword evidence="4" id="KW-0804">Transcription</keyword>
<evidence type="ECO:0000256" key="1">
    <source>
        <dbReference type="ARBA" id="ARBA00022491"/>
    </source>
</evidence>
<keyword evidence="1" id="KW-0678">Repressor</keyword>
<keyword evidence="3" id="KW-0238">DNA-binding</keyword>
<dbReference type="SUPFAM" id="SSF48008">
    <property type="entry name" value="GntR ligand-binding domain-like"/>
    <property type="match status" value="1"/>
</dbReference>
<dbReference type="SMART" id="SM00895">
    <property type="entry name" value="FCD"/>
    <property type="match status" value="1"/>
</dbReference>
<dbReference type="Pfam" id="PF00392">
    <property type="entry name" value="GntR"/>
    <property type="match status" value="1"/>
</dbReference>
<organism evidence="8 9">
    <name type="scientific">Spiribacter pallidus</name>
    <dbReference type="NCBI Taxonomy" id="1987936"/>
    <lineage>
        <taxon>Bacteria</taxon>
        <taxon>Pseudomonadati</taxon>
        <taxon>Pseudomonadota</taxon>
        <taxon>Gammaproteobacteria</taxon>
        <taxon>Chromatiales</taxon>
        <taxon>Ectothiorhodospiraceae</taxon>
        <taxon>Spiribacter</taxon>
    </lineage>
</organism>
<dbReference type="SUPFAM" id="SSF46785">
    <property type="entry name" value="Winged helix' DNA-binding domain"/>
    <property type="match status" value="1"/>
</dbReference>
<dbReference type="InterPro" id="IPR036390">
    <property type="entry name" value="WH_DNA-bd_sf"/>
</dbReference>
<dbReference type="EMBL" id="JBAKFM010000001">
    <property type="protein sequence ID" value="MEX0468757.1"/>
    <property type="molecule type" value="Genomic_DNA"/>
</dbReference>
<evidence type="ECO:0000256" key="3">
    <source>
        <dbReference type="ARBA" id="ARBA00023125"/>
    </source>
</evidence>
<keyword evidence="2" id="KW-0805">Transcription regulation</keyword>
<accession>A0ABV3TAV6</accession>
<dbReference type="Proteomes" id="UP001556709">
    <property type="component" value="Unassembled WGS sequence"/>
</dbReference>
<dbReference type="Gene3D" id="1.10.10.10">
    <property type="entry name" value="Winged helix-like DNA-binding domain superfamily/Winged helix DNA-binding domain"/>
    <property type="match status" value="1"/>
</dbReference>
<name>A0ABV3TAV6_9GAMM</name>
<evidence type="ECO:0000256" key="4">
    <source>
        <dbReference type="ARBA" id="ARBA00023163"/>
    </source>
</evidence>
<sequence>MEKHFRPIEPPEEGRLSDAVAEHIEGLIVEGQLHAGDTLPAERELARLLEVSRASLREALLMLVSRELLSVRRNAGYTVAEVTAPSLTDPLLRLMEAQPKAVADVLELRQGIETLTASLAARRATADDVADITEALERMETAQGDGRAGEAADWDARLHLAIAEASHNVALVTMMRGLFEVLREHVRRARAAMLISPHGEEDLRQQHRDLVEAIRQGDADAGLAAAERHLQYLRDGLDLGEGR</sequence>
<comment type="function">
    <text evidence="5">Transcriptional repressor for the pyruvate dehydrogenase complex genes aceEF and lpd.</text>
</comment>
<evidence type="ECO:0000313" key="9">
    <source>
        <dbReference type="Proteomes" id="UP001556709"/>
    </source>
</evidence>
<dbReference type="PANTHER" id="PTHR43537">
    <property type="entry name" value="TRANSCRIPTIONAL REGULATOR, GNTR FAMILY"/>
    <property type="match status" value="1"/>
</dbReference>
<dbReference type="InterPro" id="IPR000524">
    <property type="entry name" value="Tscrpt_reg_HTH_GntR"/>
</dbReference>
<reference evidence="8 9" key="1">
    <citation type="submission" date="2024-02" db="EMBL/GenBank/DDBJ databases">
        <title>New especies of Spiribacter isolated from saline water.</title>
        <authorList>
            <person name="Leon M.J."/>
            <person name="De La Haba R."/>
            <person name="Sanchez-Porro C."/>
            <person name="Ventosa A."/>
        </authorList>
    </citation>
    <scope>NUCLEOTIDE SEQUENCE [LARGE SCALE GENOMIC DNA]</scope>
    <source>
        <strain evidence="9">ag22IC6-390</strain>
    </source>
</reference>
<evidence type="ECO:0000259" key="7">
    <source>
        <dbReference type="PROSITE" id="PS50949"/>
    </source>
</evidence>
<dbReference type="InterPro" id="IPR011711">
    <property type="entry name" value="GntR_C"/>
</dbReference>
<protein>
    <recommendedName>
        <fullName evidence="6">Pyruvate dehydrogenase complex repressor</fullName>
    </recommendedName>
</protein>
<keyword evidence="9" id="KW-1185">Reference proteome</keyword>
<dbReference type="Gene3D" id="1.20.120.530">
    <property type="entry name" value="GntR ligand-binding domain-like"/>
    <property type="match status" value="1"/>
</dbReference>
<dbReference type="PROSITE" id="PS50949">
    <property type="entry name" value="HTH_GNTR"/>
    <property type="match status" value="1"/>
</dbReference>
<evidence type="ECO:0000256" key="2">
    <source>
        <dbReference type="ARBA" id="ARBA00023015"/>
    </source>
</evidence>
<dbReference type="CDD" id="cd07377">
    <property type="entry name" value="WHTH_GntR"/>
    <property type="match status" value="1"/>
</dbReference>
<proteinExistence type="predicted"/>
<dbReference type="RefSeq" id="WP_367957739.1">
    <property type="nucleotide sequence ID" value="NZ_JBAKFH010000006.1"/>
</dbReference>
<dbReference type="Pfam" id="PF07729">
    <property type="entry name" value="FCD"/>
    <property type="match status" value="1"/>
</dbReference>
<comment type="caution">
    <text evidence="8">The sequence shown here is derived from an EMBL/GenBank/DDBJ whole genome shotgun (WGS) entry which is preliminary data.</text>
</comment>
<evidence type="ECO:0000256" key="5">
    <source>
        <dbReference type="ARBA" id="ARBA00037357"/>
    </source>
</evidence>
<dbReference type="InterPro" id="IPR036388">
    <property type="entry name" value="WH-like_DNA-bd_sf"/>
</dbReference>
<evidence type="ECO:0000313" key="8">
    <source>
        <dbReference type="EMBL" id="MEX0468757.1"/>
    </source>
</evidence>
<feature type="domain" description="HTH gntR-type" evidence="7">
    <location>
        <begin position="14"/>
        <end position="82"/>
    </location>
</feature>
<dbReference type="SMART" id="SM00345">
    <property type="entry name" value="HTH_GNTR"/>
    <property type="match status" value="1"/>
</dbReference>
<dbReference type="PRINTS" id="PR00035">
    <property type="entry name" value="HTHGNTR"/>
</dbReference>